<dbReference type="AlphaFoldDB" id="A0A9W7C859"/>
<feature type="transmembrane region" description="Helical" evidence="1">
    <location>
        <begin position="9"/>
        <end position="26"/>
    </location>
</feature>
<evidence type="ECO:0000313" key="3">
    <source>
        <dbReference type="Proteomes" id="UP001165085"/>
    </source>
</evidence>
<protein>
    <submittedName>
        <fullName evidence="2">Uncharacterized protein</fullName>
    </submittedName>
</protein>
<name>A0A9W7C859_9STRA</name>
<dbReference type="Proteomes" id="UP001165085">
    <property type="component" value="Unassembled WGS sequence"/>
</dbReference>
<keyword evidence="1" id="KW-1133">Transmembrane helix</keyword>
<organism evidence="2 3">
    <name type="scientific">Triparma strigata</name>
    <dbReference type="NCBI Taxonomy" id="1606541"/>
    <lineage>
        <taxon>Eukaryota</taxon>
        <taxon>Sar</taxon>
        <taxon>Stramenopiles</taxon>
        <taxon>Ochrophyta</taxon>
        <taxon>Bolidophyceae</taxon>
        <taxon>Parmales</taxon>
        <taxon>Triparmaceae</taxon>
        <taxon>Triparma</taxon>
    </lineage>
</organism>
<keyword evidence="3" id="KW-1185">Reference proteome</keyword>
<keyword evidence="1" id="KW-0812">Transmembrane</keyword>
<evidence type="ECO:0000313" key="2">
    <source>
        <dbReference type="EMBL" id="GMI01747.1"/>
    </source>
</evidence>
<dbReference type="EMBL" id="BRXY01000583">
    <property type="protein sequence ID" value="GMI01747.1"/>
    <property type="molecule type" value="Genomic_DNA"/>
</dbReference>
<proteinExistence type="predicted"/>
<accession>A0A9W7C859</accession>
<dbReference type="OrthoDB" id="10458157at2759"/>
<gene>
    <name evidence="2" type="ORF">TrST_g10404</name>
</gene>
<evidence type="ECO:0000256" key="1">
    <source>
        <dbReference type="SAM" id="Phobius"/>
    </source>
</evidence>
<reference evidence="3" key="1">
    <citation type="journal article" date="2023" name="Commun. Biol.">
        <title>Genome analysis of Parmales, the sister group of diatoms, reveals the evolutionary specialization of diatoms from phago-mixotrophs to photoautotrophs.</title>
        <authorList>
            <person name="Ban H."/>
            <person name="Sato S."/>
            <person name="Yoshikawa S."/>
            <person name="Yamada K."/>
            <person name="Nakamura Y."/>
            <person name="Ichinomiya M."/>
            <person name="Sato N."/>
            <person name="Blanc-Mathieu R."/>
            <person name="Endo H."/>
            <person name="Kuwata A."/>
            <person name="Ogata H."/>
        </authorList>
    </citation>
    <scope>NUCLEOTIDE SEQUENCE [LARGE SCALE GENOMIC DNA]</scope>
    <source>
        <strain evidence="3">NIES 3701</strain>
    </source>
</reference>
<comment type="caution">
    <text evidence="2">The sequence shown here is derived from an EMBL/GenBank/DDBJ whole genome shotgun (WGS) entry which is preliminary data.</text>
</comment>
<keyword evidence="1" id="KW-0472">Membrane</keyword>
<sequence>MCQSLFCKAILYPALFAMSVVTFWGASSSYTMHLVKEGAEFRTILLKAYQERHGSGRTVVPTVTQLSSDPPMWRVSDFMSEGEMAYLKEAYSPTFTSCFPGASETLVWWLGRWASWGSIRVSRK</sequence>